<dbReference type="GO" id="GO:0003677">
    <property type="term" value="F:DNA binding"/>
    <property type="evidence" value="ECO:0007669"/>
    <property type="project" value="UniProtKB-KW"/>
</dbReference>
<dbReference type="AlphaFoldDB" id="A0A0B5QB38"/>
<evidence type="ECO:0000313" key="2">
    <source>
        <dbReference type="EMBL" id="AJG99444.1"/>
    </source>
</evidence>
<dbReference type="InterPro" id="IPR010982">
    <property type="entry name" value="Lambda_DNA-bd_dom_sf"/>
</dbReference>
<dbReference type="STRING" id="1520.LF65_02874"/>
<evidence type="ECO:0000259" key="1">
    <source>
        <dbReference type="PROSITE" id="PS50943"/>
    </source>
</evidence>
<dbReference type="EMBL" id="JABSWW010000001">
    <property type="protein sequence ID" value="NRT87485.1"/>
    <property type="molecule type" value="Genomic_DNA"/>
</dbReference>
<sequence>MYSKLKGIMVEKRITQQELAEKLKITASALNYKVNGKSDFSVTEAKFISDFLGKTIEELFIIDDFNNMKTDKNA</sequence>
<dbReference type="InterPro" id="IPR001387">
    <property type="entry name" value="Cro/C1-type_HTH"/>
</dbReference>
<evidence type="ECO:0000313" key="3">
    <source>
        <dbReference type="EMBL" id="NRT87485.1"/>
    </source>
</evidence>
<dbReference type="PROSITE" id="PS50943">
    <property type="entry name" value="HTH_CROC1"/>
    <property type="match status" value="1"/>
</dbReference>
<feature type="domain" description="HTH cro/C1-type" evidence="1">
    <location>
        <begin position="5"/>
        <end position="59"/>
    </location>
</feature>
<dbReference type="KEGG" id="cbei:LF65_02874"/>
<dbReference type="SMART" id="SM00530">
    <property type="entry name" value="HTH_XRE"/>
    <property type="match status" value="1"/>
</dbReference>
<gene>
    <name evidence="3" type="ORF">B0H41_001164</name>
    <name evidence="2" type="ORF">LF65_02874</name>
</gene>
<dbReference type="CDD" id="cd00093">
    <property type="entry name" value="HTH_XRE"/>
    <property type="match status" value="1"/>
</dbReference>
<reference evidence="2" key="2">
    <citation type="submission" date="2016-02" db="EMBL/GenBank/DDBJ databases">
        <title>Genome sequence of Clostridium beijerinckii strain 59B.</title>
        <authorList>
            <person name="Little G.T."/>
            <person name="Minton N.P."/>
        </authorList>
    </citation>
    <scope>NUCLEOTIDE SEQUENCE</scope>
    <source>
        <strain evidence="2">NCIMB 14988</strain>
    </source>
</reference>
<reference evidence="3" key="3">
    <citation type="submission" date="2020-05" db="EMBL/GenBank/DDBJ databases">
        <authorList>
            <person name="Brown S."/>
            <person name="Huntemann M."/>
            <person name="Clum A."/>
            <person name="Spunde A."/>
            <person name="Palaniappan K."/>
            <person name="Ritter S."/>
            <person name="Mikhailova N."/>
            <person name="Chen I.-M."/>
            <person name="Stamatis D."/>
            <person name="Reddy T."/>
            <person name="O'Malley R."/>
            <person name="Daum C."/>
            <person name="Shapiro N."/>
            <person name="Ivanova N."/>
            <person name="Kyrpides N."/>
            <person name="Woyke T."/>
        </authorList>
    </citation>
    <scope>NUCLEOTIDE SEQUENCE</scope>
    <source>
        <strain evidence="3">DJ080</strain>
    </source>
</reference>
<evidence type="ECO:0000313" key="4">
    <source>
        <dbReference type="Proteomes" id="UP000031866"/>
    </source>
</evidence>
<proteinExistence type="predicted"/>
<keyword evidence="2" id="KW-0238">DNA-binding</keyword>
<dbReference type="RefSeq" id="WP_041896890.1">
    <property type="nucleotide sequence ID" value="NZ_CP010086.2"/>
</dbReference>
<dbReference type="Pfam" id="PF01381">
    <property type="entry name" value="HTH_3"/>
    <property type="match status" value="1"/>
</dbReference>
<organism evidence="2 4">
    <name type="scientific">Clostridium beijerinckii</name>
    <name type="common">Clostridium MP</name>
    <dbReference type="NCBI Taxonomy" id="1520"/>
    <lineage>
        <taxon>Bacteria</taxon>
        <taxon>Bacillati</taxon>
        <taxon>Bacillota</taxon>
        <taxon>Clostridia</taxon>
        <taxon>Eubacteriales</taxon>
        <taxon>Clostridiaceae</taxon>
        <taxon>Clostridium</taxon>
    </lineage>
</organism>
<dbReference type="Proteomes" id="UP001193748">
    <property type="component" value="Unassembled WGS sequence"/>
</dbReference>
<reference evidence="4" key="1">
    <citation type="submission" date="2014-12" db="EMBL/GenBank/DDBJ databases">
        <title>Genome sequence of Clostridium beijerinckii strain 59B.</title>
        <authorList>
            <person name="Little G.T."/>
            <person name="Minton N.P."/>
        </authorList>
    </citation>
    <scope>NUCLEOTIDE SEQUENCE [LARGE SCALE GENOMIC DNA]</scope>
    <source>
        <strain evidence="4">59B</strain>
    </source>
</reference>
<dbReference type="Proteomes" id="UP000031866">
    <property type="component" value="Chromosome"/>
</dbReference>
<dbReference type="EMBL" id="CP010086">
    <property type="protein sequence ID" value="AJG99444.1"/>
    <property type="molecule type" value="Genomic_DNA"/>
</dbReference>
<dbReference type="SUPFAM" id="SSF47413">
    <property type="entry name" value="lambda repressor-like DNA-binding domains"/>
    <property type="match status" value="1"/>
</dbReference>
<dbReference type="OrthoDB" id="48775at2"/>
<accession>A0A0B5QB38</accession>
<name>A0A0B5QB38_CLOBE</name>
<protein>
    <submittedName>
        <fullName evidence="2">DNA-binding protein</fullName>
    </submittedName>
    <submittedName>
        <fullName evidence="3">Transcriptional regulator</fullName>
    </submittedName>
</protein>
<dbReference type="Gene3D" id="1.10.260.40">
    <property type="entry name" value="lambda repressor-like DNA-binding domains"/>
    <property type="match status" value="1"/>
</dbReference>
<reference evidence="3" key="4">
    <citation type="journal article" date="2022" name="Nat. Biotechnol.">
        <title>Carbon-negative production of acetone and isopropanol by gas fermentation at industrial pilot scale.</title>
        <authorList>
            <person name="Liew F.E."/>
            <person name="Nogle R."/>
            <person name="Abdalla T."/>
            <person name="Rasor B.J."/>
            <person name="Canter C."/>
            <person name="Jensen R.O."/>
            <person name="Wang L."/>
            <person name="Strutz J."/>
            <person name="Chirania P."/>
            <person name="De Tissera S."/>
            <person name="Mueller A.P."/>
            <person name="Ruan Z."/>
            <person name="Gao A."/>
            <person name="Tran L."/>
            <person name="Engle N.L."/>
            <person name="Bromley J.C."/>
            <person name="Daniell J."/>
            <person name="Conrado R."/>
            <person name="Tschaplinski T.J."/>
            <person name="Giannone R.J."/>
            <person name="Hettich R.L."/>
            <person name="Karim A.S."/>
            <person name="Simpson S.D."/>
            <person name="Brown S.D."/>
            <person name="Leang C."/>
            <person name="Jewett M.C."/>
            <person name="Kopke M."/>
        </authorList>
    </citation>
    <scope>NUCLEOTIDE SEQUENCE</scope>
    <source>
        <strain evidence="3">DJ080</strain>
    </source>
</reference>